<proteinExistence type="inferred from homology"/>
<dbReference type="InterPro" id="IPR003416">
    <property type="entry name" value="MgtC/SapB/SrpB/YhiD_fam"/>
</dbReference>
<dbReference type="PANTHER" id="PTHR33778:SF1">
    <property type="entry name" value="MAGNESIUM TRANSPORTER YHID-RELATED"/>
    <property type="match status" value="1"/>
</dbReference>
<comment type="caution">
    <text evidence="9">The sequence shown here is derived from an EMBL/GenBank/DDBJ whole genome shotgun (WGS) entry which is preliminary data.</text>
</comment>
<keyword evidence="4 7" id="KW-0812">Transmembrane</keyword>
<dbReference type="EMBL" id="JAUYVT010000003">
    <property type="protein sequence ID" value="MDP2564206.1"/>
    <property type="molecule type" value="Genomic_DNA"/>
</dbReference>
<dbReference type="PRINTS" id="PR01837">
    <property type="entry name" value="MGTCSAPBPROT"/>
</dbReference>
<dbReference type="Pfam" id="PF02308">
    <property type="entry name" value="MgtC"/>
    <property type="match status" value="1"/>
</dbReference>
<evidence type="ECO:0000256" key="2">
    <source>
        <dbReference type="ARBA" id="ARBA00009298"/>
    </source>
</evidence>
<evidence type="ECO:0000256" key="7">
    <source>
        <dbReference type="RuleBase" id="RU365041"/>
    </source>
</evidence>
<keyword evidence="5 7" id="KW-1133">Transmembrane helix</keyword>
<evidence type="ECO:0000313" key="10">
    <source>
        <dbReference type="Proteomes" id="UP001177212"/>
    </source>
</evidence>
<comment type="similarity">
    <text evidence="2 7">Belongs to the MgtC/SapB family.</text>
</comment>
<keyword evidence="10" id="KW-1185">Reference proteome</keyword>
<feature type="transmembrane region" description="Helical" evidence="7">
    <location>
        <begin position="70"/>
        <end position="87"/>
    </location>
</feature>
<evidence type="ECO:0000256" key="6">
    <source>
        <dbReference type="ARBA" id="ARBA00023136"/>
    </source>
</evidence>
<evidence type="ECO:0000256" key="3">
    <source>
        <dbReference type="ARBA" id="ARBA00022475"/>
    </source>
</evidence>
<evidence type="ECO:0000256" key="1">
    <source>
        <dbReference type="ARBA" id="ARBA00004651"/>
    </source>
</evidence>
<evidence type="ECO:0000259" key="8">
    <source>
        <dbReference type="Pfam" id="PF02308"/>
    </source>
</evidence>
<feature type="transmembrane region" description="Helical" evidence="7">
    <location>
        <begin position="119"/>
        <end position="134"/>
    </location>
</feature>
<feature type="transmembrane region" description="Helical" evidence="7">
    <location>
        <begin position="94"/>
        <end position="113"/>
    </location>
</feature>
<feature type="transmembrane region" description="Helical" evidence="7">
    <location>
        <begin position="38"/>
        <end position="58"/>
    </location>
</feature>
<feature type="transmembrane region" description="Helical" evidence="7">
    <location>
        <begin position="13"/>
        <end position="29"/>
    </location>
</feature>
<evidence type="ECO:0000256" key="5">
    <source>
        <dbReference type="ARBA" id="ARBA00022989"/>
    </source>
</evidence>
<gene>
    <name evidence="9" type="ORF">Q8W34_06145</name>
</gene>
<dbReference type="InterPro" id="IPR049177">
    <property type="entry name" value="MgtC_SapB_SrpB_YhiD_N"/>
</dbReference>
<organism evidence="9 10">
    <name type="scientific">Pseudoalteromonas marina</name>
    <dbReference type="NCBI Taxonomy" id="267375"/>
    <lineage>
        <taxon>Bacteria</taxon>
        <taxon>Pseudomonadati</taxon>
        <taxon>Pseudomonadota</taxon>
        <taxon>Gammaproteobacteria</taxon>
        <taxon>Alteromonadales</taxon>
        <taxon>Pseudoalteromonadaceae</taxon>
        <taxon>Pseudoalteromonas</taxon>
    </lineage>
</organism>
<keyword evidence="6 7" id="KW-0472">Membrane</keyword>
<dbReference type="RefSeq" id="WP_305471524.1">
    <property type="nucleotide sequence ID" value="NZ_JAUYVT010000003.1"/>
</dbReference>
<keyword evidence="3" id="KW-1003">Cell membrane</keyword>
<dbReference type="PANTHER" id="PTHR33778">
    <property type="entry name" value="PROTEIN MGTC"/>
    <property type="match status" value="1"/>
</dbReference>
<evidence type="ECO:0000256" key="4">
    <source>
        <dbReference type="ARBA" id="ARBA00022692"/>
    </source>
</evidence>
<accession>A0ABT9FBT5</accession>
<protein>
    <recommendedName>
        <fullName evidence="7">Protein MgtC</fullName>
    </recommendedName>
</protein>
<keyword evidence="7" id="KW-0997">Cell inner membrane</keyword>
<dbReference type="Proteomes" id="UP001177212">
    <property type="component" value="Unassembled WGS sequence"/>
</dbReference>
<evidence type="ECO:0000313" key="9">
    <source>
        <dbReference type="EMBL" id="MDP2564206.1"/>
    </source>
</evidence>
<feature type="domain" description="MgtC/SapB/SrpB/YhiD N-terminal" evidence="8">
    <location>
        <begin position="17"/>
        <end position="137"/>
    </location>
</feature>
<reference evidence="9" key="1">
    <citation type="submission" date="2023-07" db="EMBL/GenBank/DDBJ databases">
        <title>Genome content predicts the carbon catabolic preferences of heterotrophic bacteria.</title>
        <authorList>
            <person name="Gralka M."/>
        </authorList>
    </citation>
    <scope>NUCLEOTIDE SEQUENCE</scope>
    <source>
        <strain evidence="9">4G09</strain>
    </source>
</reference>
<comment type="subcellular location">
    <subcellularLocation>
        <location evidence="7">Cell inner membrane</location>
        <topology evidence="7">Multi-pass membrane protein</topology>
    </subcellularLocation>
    <subcellularLocation>
        <location evidence="1">Cell membrane</location>
        <topology evidence="1">Multi-pass membrane protein</topology>
    </subcellularLocation>
</comment>
<name>A0ABT9FBT5_9GAMM</name>
<sequence>MEFDLQWNEILDNLIHLGIAYALALPMAYDRERSKDSAGLRTFPLVAVASCGYALIAMSVLDSSEAQSKMLQGIITGIGFIGGGAILKNNQSTSGTATAASIWNMGLIGIAVANNRYEVAILLAIINFITLRYVKKLK</sequence>